<comment type="caution">
    <text evidence="2">The sequence shown here is derived from an EMBL/GenBank/DDBJ whole genome shotgun (WGS) entry which is preliminary data.</text>
</comment>
<dbReference type="EMBL" id="MNCJ02000326">
    <property type="protein sequence ID" value="KAF5781124.1"/>
    <property type="molecule type" value="Genomic_DNA"/>
</dbReference>
<dbReference type="Gramene" id="mRNA:HanXRQr2_Chr11g0479851">
    <property type="protein sequence ID" value="CDS:HanXRQr2_Chr11g0479851.1"/>
    <property type="gene ID" value="HanXRQr2_Chr11g0479851"/>
</dbReference>
<dbReference type="Proteomes" id="UP000215914">
    <property type="component" value="Unassembled WGS sequence"/>
</dbReference>
<accession>A0A9K3HMR8</accession>
<reference evidence="2" key="2">
    <citation type="submission" date="2020-06" db="EMBL/GenBank/DDBJ databases">
        <title>Helianthus annuus Genome sequencing and assembly Release 2.</title>
        <authorList>
            <person name="Gouzy J."/>
            <person name="Langlade N."/>
            <person name="Munos S."/>
        </authorList>
    </citation>
    <scope>NUCLEOTIDE SEQUENCE</scope>
    <source>
        <tissue evidence="2">Leaves</tissue>
    </source>
</reference>
<keyword evidence="3" id="KW-1185">Reference proteome</keyword>
<evidence type="ECO:0000313" key="2">
    <source>
        <dbReference type="EMBL" id="KAF5781124.1"/>
    </source>
</evidence>
<reference evidence="2" key="1">
    <citation type="journal article" date="2017" name="Nature">
        <title>The sunflower genome provides insights into oil metabolism, flowering and Asterid evolution.</title>
        <authorList>
            <person name="Badouin H."/>
            <person name="Gouzy J."/>
            <person name="Grassa C.J."/>
            <person name="Murat F."/>
            <person name="Staton S.E."/>
            <person name="Cottret L."/>
            <person name="Lelandais-Briere C."/>
            <person name="Owens G.L."/>
            <person name="Carrere S."/>
            <person name="Mayjonade B."/>
            <person name="Legrand L."/>
            <person name="Gill N."/>
            <person name="Kane N.C."/>
            <person name="Bowers J.E."/>
            <person name="Hubner S."/>
            <person name="Bellec A."/>
            <person name="Berard A."/>
            <person name="Berges H."/>
            <person name="Blanchet N."/>
            <person name="Boniface M.C."/>
            <person name="Brunel D."/>
            <person name="Catrice O."/>
            <person name="Chaidir N."/>
            <person name="Claudel C."/>
            <person name="Donnadieu C."/>
            <person name="Faraut T."/>
            <person name="Fievet G."/>
            <person name="Helmstetter N."/>
            <person name="King M."/>
            <person name="Knapp S.J."/>
            <person name="Lai Z."/>
            <person name="Le Paslier M.C."/>
            <person name="Lippi Y."/>
            <person name="Lorenzon L."/>
            <person name="Mandel J.R."/>
            <person name="Marage G."/>
            <person name="Marchand G."/>
            <person name="Marquand E."/>
            <person name="Bret-Mestries E."/>
            <person name="Morien E."/>
            <person name="Nambeesan S."/>
            <person name="Nguyen T."/>
            <person name="Pegot-Espagnet P."/>
            <person name="Pouilly N."/>
            <person name="Raftis F."/>
            <person name="Sallet E."/>
            <person name="Schiex T."/>
            <person name="Thomas J."/>
            <person name="Vandecasteele C."/>
            <person name="Vares D."/>
            <person name="Vear F."/>
            <person name="Vautrin S."/>
            <person name="Crespi M."/>
            <person name="Mangin B."/>
            <person name="Burke J.M."/>
            <person name="Salse J."/>
            <person name="Munos S."/>
            <person name="Vincourt P."/>
            <person name="Rieseberg L.H."/>
            <person name="Langlade N.B."/>
        </authorList>
    </citation>
    <scope>NUCLEOTIDE SEQUENCE</scope>
    <source>
        <tissue evidence="2">Leaves</tissue>
    </source>
</reference>
<evidence type="ECO:0000313" key="3">
    <source>
        <dbReference type="Proteomes" id="UP000215914"/>
    </source>
</evidence>
<dbReference type="AlphaFoldDB" id="A0A9K3HMR8"/>
<feature type="region of interest" description="Disordered" evidence="1">
    <location>
        <begin position="1"/>
        <end position="53"/>
    </location>
</feature>
<proteinExistence type="predicted"/>
<organism evidence="2 3">
    <name type="scientific">Helianthus annuus</name>
    <name type="common">Common sunflower</name>
    <dbReference type="NCBI Taxonomy" id="4232"/>
    <lineage>
        <taxon>Eukaryota</taxon>
        <taxon>Viridiplantae</taxon>
        <taxon>Streptophyta</taxon>
        <taxon>Embryophyta</taxon>
        <taxon>Tracheophyta</taxon>
        <taxon>Spermatophyta</taxon>
        <taxon>Magnoliopsida</taxon>
        <taxon>eudicotyledons</taxon>
        <taxon>Gunneridae</taxon>
        <taxon>Pentapetalae</taxon>
        <taxon>asterids</taxon>
        <taxon>campanulids</taxon>
        <taxon>Asterales</taxon>
        <taxon>Asteraceae</taxon>
        <taxon>Asteroideae</taxon>
        <taxon>Heliantheae alliance</taxon>
        <taxon>Heliantheae</taxon>
        <taxon>Helianthus</taxon>
    </lineage>
</organism>
<name>A0A9K3HMR8_HELAN</name>
<protein>
    <submittedName>
        <fullName evidence="2">Uncharacterized protein</fullName>
    </submittedName>
</protein>
<gene>
    <name evidence="2" type="ORF">HanXRQr2_Chr11g0479851</name>
</gene>
<evidence type="ECO:0000256" key="1">
    <source>
        <dbReference type="SAM" id="MobiDB-lite"/>
    </source>
</evidence>
<sequence>MVSLESCAIFSGEPTPKTHPDSGPRGDGGGVPDRGKGSPKPLTEYAPDTLIPC</sequence>